<dbReference type="PANTHER" id="PTHR33392">
    <property type="entry name" value="POLYISOPRENYL-TEICHOIC ACID--PEPTIDOGLYCAN TEICHOIC ACID TRANSFERASE TAGU"/>
    <property type="match status" value="1"/>
</dbReference>
<proteinExistence type="inferred from homology"/>
<dbReference type="NCBIfam" id="TIGR00350">
    <property type="entry name" value="lytR_cpsA_psr"/>
    <property type="match status" value="1"/>
</dbReference>
<keyword evidence="3" id="KW-1133">Transmembrane helix</keyword>
<feature type="compositionally biased region" description="Polar residues" evidence="2">
    <location>
        <begin position="1"/>
        <end position="12"/>
    </location>
</feature>
<sequence length="405" mass="45252">MTTNSRSRNTGGRTPDHRRRSHSSTHRSQADYREQRNYEHHGGHKNSRKKKRARRKKRLIGMLIAEFFLIVILGAGVWALGKMDKLQSEDVGDVDMNEDIDEDTAKLLKGYTNVALFGIDTRTIGDLGAGNRSDTMIIASINNETKEVKLMSVYRDSYLNRADDTYGKCNAAYKSGGPKQAMEMLNTNLDLNIQYYVSVDFVALIKTIDALGGIDIDVQDDEWEYVNAYMYETTEISEDYLDHYSPFLEGPGLQTLDGLQATAYCRIRYTAGSDFKRTERQRTVISKIVEKAKGAGLGTINKIVDEVFPLVSTNIPKTTMIGMAAGMMSYELGESGGFPTYLENKKINKQDMVIPADLEANVKELHKFLFGEEDYYPSPTVIKISEKIVSDTGVTSQVSSGGSSQ</sequence>
<feature type="domain" description="Cell envelope-related transcriptional attenuator" evidence="4">
    <location>
        <begin position="132"/>
        <end position="293"/>
    </location>
</feature>
<evidence type="ECO:0000313" key="5">
    <source>
        <dbReference type="EMBL" id="MBC5660316.1"/>
    </source>
</evidence>
<dbReference type="InterPro" id="IPR050922">
    <property type="entry name" value="LytR/CpsA/Psr_CW_biosynth"/>
</dbReference>
<keyword evidence="6" id="KW-1185">Reference proteome</keyword>
<gene>
    <name evidence="5" type="ORF">H8S44_11085</name>
</gene>
<comment type="caution">
    <text evidence="5">The sequence shown here is derived from an EMBL/GenBank/DDBJ whole genome shotgun (WGS) entry which is preliminary data.</text>
</comment>
<evidence type="ECO:0000259" key="4">
    <source>
        <dbReference type="Pfam" id="PF03816"/>
    </source>
</evidence>
<dbReference type="AlphaFoldDB" id="A0A923LDG9"/>
<evidence type="ECO:0000313" key="6">
    <source>
        <dbReference type="Proteomes" id="UP000649345"/>
    </source>
</evidence>
<feature type="compositionally biased region" description="Basic and acidic residues" evidence="2">
    <location>
        <begin position="28"/>
        <end position="41"/>
    </location>
</feature>
<keyword evidence="3" id="KW-0472">Membrane</keyword>
<evidence type="ECO:0000256" key="3">
    <source>
        <dbReference type="SAM" id="Phobius"/>
    </source>
</evidence>
<protein>
    <submittedName>
        <fullName evidence="5">LCP family protein</fullName>
    </submittedName>
</protein>
<dbReference type="Pfam" id="PF03816">
    <property type="entry name" value="LytR_cpsA_psr"/>
    <property type="match status" value="1"/>
</dbReference>
<evidence type="ECO:0000256" key="1">
    <source>
        <dbReference type="ARBA" id="ARBA00006068"/>
    </source>
</evidence>
<name>A0A923LDG9_9FIRM</name>
<organism evidence="5 6">
    <name type="scientific">Anaerosacchariphilus hominis</name>
    <dbReference type="NCBI Taxonomy" id="2763017"/>
    <lineage>
        <taxon>Bacteria</taxon>
        <taxon>Bacillati</taxon>
        <taxon>Bacillota</taxon>
        <taxon>Clostridia</taxon>
        <taxon>Lachnospirales</taxon>
        <taxon>Lachnospiraceae</taxon>
        <taxon>Anaerosacchariphilus</taxon>
    </lineage>
</organism>
<reference evidence="5" key="1">
    <citation type="submission" date="2020-08" db="EMBL/GenBank/DDBJ databases">
        <title>Genome public.</title>
        <authorList>
            <person name="Liu C."/>
            <person name="Sun Q."/>
        </authorList>
    </citation>
    <scope>NUCLEOTIDE SEQUENCE</scope>
    <source>
        <strain evidence="5">NSJ-68</strain>
    </source>
</reference>
<feature type="transmembrane region" description="Helical" evidence="3">
    <location>
        <begin position="59"/>
        <end position="80"/>
    </location>
</feature>
<dbReference type="EMBL" id="JACOOR010000006">
    <property type="protein sequence ID" value="MBC5660316.1"/>
    <property type="molecule type" value="Genomic_DNA"/>
</dbReference>
<accession>A0A923LDG9</accession>
<comment type="similarity">
    <text evidence="1">Belongs to the LytR/CpsA/Psr (LCP) family.</text>
</comment>
<feature type="compositionally biased region" description="Basic residues" evidence="2">
    <location>
        <begin position="42"/>
        <end position="54"/>
    </location>
</feature>
<feature type="region of interest" description="Disordered" evidence="2">
    <location>
        <begin position="1"/>
        <end position="54"/>
    </location>
</feature>
<dbReference type="PANTHER" id="PTHR33392:SF6">
    <property type="entry name" value="POLYISOPRENYL-TEICHOIC ACID--PEPTIDOGLYCAN TEICHOIC ACID TRANSFERASE TAGU"/>
    <property type="match status" value="1"/>
</dbReference>
<dbReference type="Proteomes" id="UP000649345">
    <property type="component" value="Unassembled WGS sequence"/>
</dbReference>
<dbReference type="Gene3D" id="3.40.630.190">
    <property type="entry name" value="LCP protein"/>
    <property type="match status" value="1"/>
</dbReference>
<keyword evidence="3" id="KW-0812">Transmembrane</keyword>
<dbReference type="RefSeq" id="WP_186872447.1">
    <property type="nucleotide sequence ID" value="NZ_JACOOR010000006.1"/>
</dbReference>
<feature type="compositionally biased region" description="Basic residues" evidence="2">
    <location>
        <begin position="16"/>
        <end position="25"/>
    </location>
</feature>
<dbReference type="InterPro" id="IPR004474">
    <property type="entry name" value="LytR_CpsA_psr"/>
</dbReference>
<evidence type="ECO:0000256" key="2">
    <source>
        <dbReference type="SAM" id="MobiDB-lite"/>
    </source>
</evidence>